<dbReference type="Pfam" id="PF07992">
    <property type="entry name" value="Pyr_redox_2"/>
    <property type="match status" value="1"/>
</dbReference>
<keyword evidence="11" id="KW-1185">Reference proteome</keyword>
<evidence type="ECO:0000256" key="2">
    <source>
        <dbReference type="ARBA" id="ARBA00022630"/>
    </source>
</evidence>
<evidence type="ECO:0000256" key="7">
    <source>
        <dbReference type="RuleBase" id="RU003880"/>
    </source>
</evidence>
<dbReference type="Gene3D" id="3.50.50.60">
    <property type="entry name" value="FAD/NAD(P)-binding domain"/>
    <property type="match status" value="2"/>
</dbReference>
<dbReference type="InterPro" id="IPR036188">
    <property type="entry name" value="FAD/NAD-bd_sf"/>
</dbReference>
<comment type="subunit">
    <text evidence="7">Homodimer.</text>
</comment>
<organism evidence="10 11">
    <name type="scientific">Desulfotruncus arcticus DSM 17038</name>
    <dbReference type="NCBI Taxonomy" id="1121424"/>
    <lineage>
        <taxon>Bacteria</taxon>
        <taxon>Bacillati</taxon>
        <taxon>Bacillota</taxon>
        <taxon>Clostridia</taxon>
        <taxon>Eubacteriales</taxon>
        <taxon>Desulfallaceae</taxon>
        <taxon>Desulfotruncus</taxon>
    </lineage>
</organism>
<evidence type="ECO:0000256" key="3">
    <source>
        <dbReference type="ARBA" id="ARBA00022827"/>
    </source>
</evidence>
<dbReference type="PRINTS" id="PR00368">
    <property type="entry name" value="FADPNR"/>
</dbReference>
<comment type="cofactor">
    <cofactor evidence="8">
        <name>FAD</name>
        <dbReference type="ChEBI" id="CHEBI:57692"/>
    </cofactor>
    <text evidence="8">Binds 1 FAD per subunit.</text>
</comment>
<proteinExistence type="inferred from homology"/>
<dbReference type="EMBL" id="FOOX01000005">
    <property type="protein sequence ID" value="SFG45293.1"/>
    <property type="molecule type" value="Genomic_DNA"/>
</dbReference>
<dbReference type="SUPFAM" id="SSF51905">
    <property type="entry name" value="FAD/NAD(P)-binding domain"/>
    <property type="match status" value="1"/>
</dbReference>
<dbReference type="STRING" id="341036.SAMN05660649_01669"/>
<keyword evidence="2 7" id="KW-0285">Flavoprotein</keyword>
<dbReference type="InterPro" id="IPR050097">
    <property type="entry name" value="Ferredoxin-NADP_redctase_2"/>
</dbReference>
<comment type="catalytic activity">
    <reaction evidence="7">
        <text>[thioredoxin]-dithiol + NADP(+) = [thioredoxin]-disulfide + NADPH + H(+)</text>
        <dbReference type="Rhea" id="RHEA:20345"/>
        <dbReference type="Rhea" id="RHEA-COMP:10698"/>
        <dbReference type="Rhea" id="RHEA-COMP:10700"/>
        <dbReference type="ChEBI" id="CHEBI:15378"/>
        <dbReference type="ChEBI" id="CHEBI:29950"/>
        <dbReference type="ChEBI" id="CHEBI:50058"/>
        <dbReference type="ChEBI" id="CHEBI:57783"/>
        <dbReference type="ChEBI" id="CHEBI:58349"/>
        <dbReference type="EC" id="1.8.1.9"/>
    </reaction>
</comment>
<accession>A0A1I2RZ13</accession>
<dbReference type="PRINTS" id="PR00469">
    <property type="entry name" value="PNDRDTASEII"/>
</dbReference>
<keyword evidence="4 7" id="KW-0560">Oxidoreductase</keyword>
<gene>
    <name evidence="10" type="ORF">SAMN05660649_01669</name>
</gene>
<dbReference type="AlphaFoldDB" id="A0A1I2RZ13"/>
<evidence type="ECO:0000259" key="9">
    <source>
        <dbReference type="Pfam" id="PF07992"/>
    </source>
</evidence>
<comment type="similarity">
    <text evidence="1 7">Belongs to the class-II pyridine nucleotide-disulfide oxidoreductase family.</text>
</comment>
<evidence type="ECO:0000256" key="1">
    <source>
        <dbReference type="ARBA" id="ARBA00009333"/>
    </source>
</evidence>
<dbReference type="PANTHER" id="PTHR48105">
    <property type="entry name" value="THIOREDOXIN REDUCTASE 1-RELATED-RELATED"/>
    <property type="match status" value="1"/>
</dbReference>
<keyword evidence="8" id="KW-0521">NADP</keyword>
<evidence type="ECO:0000256" key="6">
    <source>
        <dbReference type="ARBA" id="ARBA00023284"/>
    </source>
</evidence>
<protein>
    <recommendedName>
        <fullName evidence="7">Thioredoxin reductase</fullName>
        <ecNumber evidence="7">1.8.1.9</ecNumber>
    </recommendedName>
</protein>
<evidence type="ECO:0000313" key="11">
    <source>
        <dbReference type="Proteomes" id="UP000199337"/>
    </source>
</evidence>
<dbReference type="PROSITE" id="PS00573">
    <property type="entry name" value="PYRIDINE_REDOX_2"/>
    <property type="match status" value="1"/>
</dbReference>
<keyword evidence="3 7" id="KW-0274">FAD</keyword>
<dbReference type="RefSeq" id="WP_092470573.1">
    <property type="nucleotide sequence ID" value="NZ_FOOX01000005.1"/>
</dbReference>
<dbReference type="OrthoDB" id="9806179at2"/>
<dbReference type="Proteomes" id="UP000199337">
    <property type="component" value="Unassembled WGS sequence"/>
</dbReference>
<evidence type="ECO:0000256" key="5">
    <source>
        <dbReference type="ARBA" id="ARBA00023157"/>
    </source>
</evidence>
<dbReference type="InterPro" id="IPR023753">
    <property type="entry name" value="FAD/NAD-binding_dom"/>
</dbReference>
<dbReference type="InterPro" id="IPR008255">
    <property type="entry name" value="Pyr_nucl-diS_OxRdtase_2_AS"/>
</dbReference>
<dbReference type="GO" id="GO:0019430">
    <property type="term" value="P:removal of superoxide radicals"/>
    <property type="evidence" value="ECO:0007669"/>
    <property type="project" value="UniProtKB-UniRule"/>
</dbReference>
<reference evidence="11" key="1">
    <citation type="submission" date="2016-10" db="EMBL/GenBank/DDBJ databases">
        <authorList>
            <person name="Varghese N."/>
            <person name="Submissions S."/>
        </authorList>
    </citation>
    <scope>NUCLEOTIDE SEQUENCE [LARGE SCALE GENOMIC DNA]</scope>
    <source>
        <strain evidence="11">DSM 17038</strain>
    </source>
</reference>
<dbReference type="EC" id="1.8.1.9" evidence="7"/>
<evidence type="ECO:0000313" key="10">
    <source>
        <dbReference type="EMBL" id="SFG45293.1"/>
    </source>
</evidence>
<dbReference type="GO" id="GO:0004791">
    <property type="term" value="F:thioredoxin-disulfide reductase (NADPH) activity"/>
    <property type="evidence" value="ECO:0007669"/>
    <property type="project" value="UniProtKB-UniRule"/>
</dbReference>
<dbReference type="GO" id="GO:0005737">
    <property type="term" value="C:cytoplasm"/>
    <property type="evidence" value="ECO:0007669"/>
    <property type="project" value="InterPro"/>
</dbReference>
<feature type="domain" description="FAD/NAD(P)-binding" evidence="9">
    <location>
        <begin position="4"/>
        <end position="291"/>
    </location>
</feature>
<dbReference type="NCBIfam" id="TIGR01292">
    <property type="entry name" value="TRX_reduct"/>
    <property type="match status" value="1"/>
</dbReference>
<dbReference type="InterPro" id="IPR005982">
    <property type="entry name" value="Thioredox_Rdtase"/>
</dbReference>
<keyword evidence="6 7" id="KW-0676">Redox-active center</keyword>
<evidence type="ECO:0000256" key="8">
    <source>
        <dbReference type="RuleBase" id="RU003881"/>
    </source>
</evidence>
<keyword evidence="5" id="KW-1015">Disulfide bond</keyword>
<sequence length="307" mass="33129">MDKFDVAIIGGGPAGLAAGIYTSRAALKTVLIEKGMPGGLAASTEMIENYPGFAQGIGGPELAMQMDAQARKFGLEVKSANVEMIISANAGFSIKTDDEEIITRTVIVATGAQPQKLAIPGENKFHGRGVSYCATCDGAFFKDKIVAVVGGGDSAVEEALYLTKFAQKVYIIHRRDELRATKILQQRAKDNDKISFLWNTVVEQINGEATVKEIITKDVRNCEKNSLQVDGVFIYVGTRPVTEILKDLIDLDERNYILTDENMCTSKSGIFAAGDVRKKSLRQVVTAVADGAIAAVSAEKYLEDLKP</sequence>
<evidence type="ECO:0000256" key="4">
    <source>
        <dbReference type="ARBA" id="ARBA00023002"/>
    </source>
</evidence>
<name>A0A1I2RZ13_9FIRM</name>